<dbReference type="Proteomes" id="UP001228049">
    <property type="component" value="Unassembled WGS sequence"/>
</dbReference>
<name>A0AAD9C285_DISEL</name>
<protein>
    <submittedName>
        <fullName evidence="2">Proline-specific permease</fullName>
    </submittedName>
</protein>
<feature type="compositionally biased region" description="Polar residues" evidence="1">
    <location>
        <begin position="53"/>
        <end position="67"/>
    </location>
</feature>
<proteinExistence type="predicted"/>
<keyword evidence="3" id="KW-1185">Reference proteome</keyword>
<sequence>MEEGQGGEVQKKRGSNEEEEEEEEDHVGFGGVFSFCSFLLFWDGAPSRRRLGQQRQQVADSGTSLSTAGKLPV</sequence>
<feature type="region of interest" description="Disordered" evidence="1">
    <location>
        <begin position="52"/>
        <end position="73"/>
    </location>
</feature>
<reference evidence="2" key="1">
    <citation type="submission" date="2023-04" db="EMBL/GenBank/DDBJ databases">
        <title>Chromosome-level genome of Chaenocephalus aceratus.</title>
        <authorList>
            <person name="Park H."/>
        </authorList>
    </citation>
    <scope>NUCLEOTIDE SEQUENCE</scope>
    <source>
        <strain evidence="2">DE</strain>
        <tissue evidence="2">Muscle</tissue>
    </source>
</reference>
<accession>A0AAD9C285</accession>
<gene>
    <name evidence="2" type="ORF">KUDE01_018995</name>
</gene>
<evidence type="ECO:0000313" key="2">
    <source>
        <dbReference type="EMBL" id="KAK1893531.1"/>
    </source>
</evidence>
<evidence type="ECO:0000313" key="3">
    <source>
        <dbReference type="Proteomes" id="UP001228049"/>
    </source>
</evidence>
<feature type="region of interest" description="Disordered" evidence="1">
    <location>
        <begin position="1"/>
        <end position="28"/>
    </location>
</feature>
<comment type="caution">
    <text evidence="2">The sequence shown here is derived from an EMBL/GenBank/DDBJ whole genome shotgun (WGS) entry which is preliminary data.</text>
</comment>
<evidence type="ECO:0000256" key="1">
    <source>
        <dbReference type="SAM" id="MobiDB-lite"/>
    </source>
</evidence>
<dbReference type="AlphaFoldDB" id="A0AAD9C285"/>
<dbReference type="EMBL" id="JASDAP010000011">
    <property type="protein sequence ID" value="KAK1893531.1"/>
    <property type="molecule type" value="Genomic_DNA"/>
</dbReference>
<organism evidence="2 3">
    <name type="scientific">Dissostichus eleginoides</name>
    <name type="common">Patagonian toothfish</name>
    <name type="synonym">Dissostichus amissus</name>
    <dbReference type="NCBI Taxonomy" id="100907"/>
    <lineage>
        <taxon>Eukaryota</taxon>
        <taxon>Metazoa</taxon>
        <taxon>Chordata</taxon>
        <taxon>Craniata</taxon>
        <taxon>Vertebrata</taxon>
        <taxon>Euteleostomi</taxon>
        <taxon>Actinopterygii</taxon>
        <taxon>Neopterygii</taxon>
        <taxon>Teleostei</taxon>
        <taxon>Neoteleostei</taxon>
        <taxon>Acanthomorphata</taxon>
        <taxon>Eupercaria</taxon>
        <taxon>Perciformes</taxon>
        <taxon>Notothenioidei</taxon>
        <taxon>Nototheniidae</taxon>
        <taxon>Dissostichus</taxon>
    </lineage>
</organism>